<dbReference type="EMBL" id="AP025314">
    <property type="protein sequence ID" value="BDD10101.1"/>
    <property type="molecule type" value="Genomic_DNA"/>
</dbReference>
<evidence type="ECO:0000256" key="9">
    <source>
        <dbReference type="SAM" id="SignalP"/>
    </source>
</evidence>
<dbReference type="SUPFAM" id="SSF55486">
    <property type="entry name" value="Metalloproteases ('zincins'), catalytic domain"/>
    <property type="match status" value="1"/>
</dbReference>
<feature type="domain" description="GEVED" evidence="12">
    <location>
        <begin position="511"/>
        <end position="592"/>
    </location>
</feature>
<dbReference type="AlphaFoldDB" id="A0AAU9CDB7"/>
<dbReference type="GO" id="GO:0006508">
    <property type="term" value="P:proteolysis"/>
    <property type="evidence" value="ECO:0007669"/>
    <property type="project" value="UniProtKB-KW"/>
</dbReference>
<keyword evidence="5" id="KW-0378">Hydrolase</keyword>
<feature type="domain" description="Peptidase M43 pregnancy-associated plasma-A" evidence="10">
    <location>
        <begin position="147"/>
        <end position="294"/>
    </location>
</feature>
<evidence type="ECO:0000256" key="6">
    <source>
        <dbReference type="ARBA" id="ARBA00022833"/>
    </source>
</evidence>
<dbReference type="KEGG" id="fax:FUAX_25330"/>
<accession>A0AAU9CDB7</accession>
<dbReference type="InterPro" id="IPR045474">
    <property type="entry name" value="GEVED"/>
</dbReference>
<dbReference type="InterPro" id="IPR008754">
    <property type="entry name" value="Peptidase_M43"/>
</dbReference>
<dbReference type="Pfam" id="PF05572">
    <property type="entry name" value="Peptidase_M43"/>
    <property type="match status" value="1"/>
</dbReference>
<dbReference type="GO" id="GO:0046872">
    <property type="term" value="F:metal ion binding"/>
    <property type="evidence" value="ECO:0007669"/>
    <property type="project" value="UniProtKB-KW"/>
</dbReference>
<dbReference type="InterPro" id="IPR024079">
    <property type="entry name" value="MetalloPept_cat_dom_sf"/>
</dbReference>
<feature type="domain" description="Secretion system C-terminal sorting" evidence="11">
    <location>
        <begin position="610"/>
        <end position="670"/>
    </location>
</feature>
<evidence type="ECO:0000256" key="1">
    <source>
        <dbReference type="ARBA" id="ARBA00008721"/>
    </source>
</evidence>
<evidence type="ECO:0000256" key="3">
    <source>
        <dbReference type="ARBA" id="ARBA00022723"/>
    </source>
</evidence>
<dbReference type="Pfam" id="PF20009">
    <property type="entry name" value="GEVED"/>
    <property type="match status" value="1"/>
</dbReference>
<dbReference type="PANTHER" id="PTHR47466">
    <property type="match status" value="1"/>
</dbReference>
<keyword evidence="14" id="KW-1185">Reference proteome</keyword>
<name>A0AAU9CDB7_9BACT</name>
<organism evidence="13 14">
    <name type="scientific">Fulvitalea axinellae</name>
    <dbReference type="NCBI Taxonomy" id="1182444"/>
    <lineage>
        <taxon>Bacteria</taxon>
        <taxon>Pseudomonadati</taxon>
        <taxon>Bacteroidota</taxon>
        <taxon>Cytophagia</taxon>
        <taxon>Cytophagales</taxon>
        <taxon>Persicobacteraceae</taxon>
        <taxon>Fulvitalea</taxon>
    </lineage>
</organism>
<dbReference type="NCBIfam" id="TIGR04183">
    <property type="entry name" value="Por_Secre_tail"/>
    <property type="match status" value="1"/>
</dbReference>
<reference evidence="13 14" key="1">
    <citation type="submission" date="2021-12" db="EMBL/GenBank/DDBJ databases">
        <title>Genome sequencing of bacteria with rrn-lacking chromosome and rrn-plasmid.</title>
        <authorList>
            <person name="Anda M."/>
            <person name="Iwasaki W."/>
        </authorList>
    </citation>
    <scope>NUCLEOTIDE SEQUENCE [LARGE SCALE GENOMIC DNA]</scope>
    <source>
        <strain evidence="13 14">DSM 100852</strain>
    </source>
</reference>
<evidence type="ECO:0000313" key="13">
    <source>
        <dbReference type="EMBL" id="BDD10101.1"/>
    </source>
</evidence>
<keyword evidence="6" id="KW-0862">Zinc</keyword>
<evidence type="ECO:0000256" key="4">
    <source>
        <dbReference type="ARBA" id="ARBA00022729"/>
    </source>
</evidence>
<dbReference type="GO" id="GO:0008237">
    <property type="term" value="F:metallopeptidase activity"/>
    <property type="evidence" value="ECO:0007669"/>
    <property type="project" value="UniProtKB-KW"/>
</dbReference>
<dbReference type="Proteomes" id="UP001348817">
    <property type="component" value="Chromosome"/>
</dbReference>
<keyword evidence="3" id="KW-0479">Metal-binding</keyword>
<evidence type="ECO:0000256" key="7">
    <source>
        <dbReference type="ARBA" id="ARBA00023049"/>
    </source>
</evidence>
<protein>
    <recommendedName>
        <fullName evidence="15">Por secretion system C-terminal sorting domain-containing protein</fullName>
    </recommendedName>
</protein>
<evidence type="ECO:0000256" key="8">
    <source>
        <dbReference type="ARBA" id="ARBA00023157"/>
    </source>
</evidence>
<dbReference type="Gene3D" id="3.40.390.10">
    <property type="entry name" value="Collagenase (Catalytic Domain)"/>
    <property type="match status" value="1"/>
</dbReference>
<dbReference type="InterPro" id="IPR026444">
    <property type="entry name" value="Secre_tail"/>
</dbReference>
<comment type="similarity">
    <text evidence="1">Belongs to the peptidase M43B family.</text>
</comment>
<feature type="signal peptide" evidence="9">
    <location>
        <begin position="1"/>
        <end position="20"/>
    </location>
</feature>
<evidence type="ECO:0000256" key="2">
    <source>
        <dbReference type="ARBA" id="ARBA00022670"/>
    </source>
</evidence>
<keyword evidence="8" id="KW-1015">Disulfide bond</keyword>
<dbReference type="PANTHER" id="PTHR47466:SF1">
    <property type="entry name" value="METALLOPROTEASE MEP1 (AFU_ORTHOLOGUE AFUA_1G07730)-RELATED"/>
    <property type="match status" value="1"/>
</dbReference>
<keyword evidence="7" id="KW-0482">Metalloprotease</keyword>
<evidence type="ECO:0000256" key="5">
    <source>
        <dbReference type="ARBA" id="ARBA00022801"/>
    </source>
</evidence>
<feature type="chain" id="PRO_5043459810" description="Por secretion system C-terminal sorting domain-containing protein" evidence="9">
    <location>
        <begin position="21"/>
        <end position="677"/>
    </location>
</feature>
<proteinExistence type="inferred from homology"/>
<evidence type="ECO:0000259" key="10">
    <source>
        <dbReference type="Pfam" id="PF05572"/>
    </source>
</evidence>
<evidence type="ECO:0000313" key="14">
    <source>
        <dbReference type="Proteomes" id="UP001348817"/>
    </source>
</evidence>
<keyword evidence="4 9" id="KW-0732">Signal</keyword>
<evidence type="ECO:0008006" key="15">
    <source>
        <dbReference type="Google" id="ProtNLM"/>
    </source>
</evidence>
<dbReference type="Pfam" id="PF18962">
    <property type="entry name" value="Por_Secre_tail"/>
    <property type="match status" value="1"/>
</dbReference>
<dbReference type="RefSeq" id="WP_338391677.1">
    <property type="nucleotide sequence ID" value="NZ_AP025314.1"/>
</dbReference>
<evidence type="ECO:0000259" key="11">
    <source>
        <dbReference type="Pfam" id="PF18962"/>
    </source>
</evidence>
<gene>
    <name evidence="13" type="ORF">FUAX_25330</name>
</gene>
<sequence>MRLFKTIFILALLSGSVATAQIQPDPLPCKSPSAPSELGSGTGLFRTHSEEALPEKYIIPVVFHVFGDKFIADRKVTPEIIKDALKTTNEDFQGKAEDWNDTNPNFNDVKKALSIEFRLAKIDPDGRPTEGIMFYPNEKGLGHKQKRNNFISNLAWDNYKYMNVYVMLDLYDDGKETNSGVAWYPDTEMSKDNLARVVYNGSYLGKNTSENFRSVLTHEFGHWLNLKHTFEGGCSKNNSDDGVADTPKADDSKMGCRGVNNCFGEEINGENFMDYSNCYAMFTTGQVARMTEALQHPARFTIWQNENLQATGVAENQTLVPGISLLRTKFGEHPRNNGSVADTALIFTSGEAKFKSLANESISPSDYTYSGFPEGIVPKIKVTSPTTATLYFKGKTSNHRKSDTEWQGQINFNASAFQDNIQPATSSSFQNIEIKFIDPYEKLCEPTMTYGAGYSHIRQVQIGDMKNPTGNQKTYTDISGTKTAYLETGKEHDLVVQAGTGDSGEEDPIMIRVWGDWNNDLYLAPEEVVLKHDFVANEATVGTYTHKVKFTLPEGLPAGEYKMRVTVHYKYGNEGEDPCGVVNSGETEDYLIVTGETVLGAIEKAKANVSPNPTSGSIQLGYDFPKNRIQILNNQGKKLYETSNATTLDLSYFPSGIYLVKGSNNSKTETVRVWLKK</sequence>
<evidence type="ECO:0000259" key="12">
    <source>
        <dbReference type="Pfam" id="PF20009"/>
    </source>
</evidence>
<keyword evidence="2" id="KW-0645">Protease</keyword>